<feature type="transmembrane region" description="Helical" evidence="1">
    <location>
        <begin position="70"/>
        <end position="89"/>
    </location>
</feature>
<name>A0A7C5Y8K2_CALS0</name>
<proteinExistence type="predicted"/>
<reference evidence="2" key="1">
    <citation type="journal article" date="2020" name="mSystems">
        <title>Genome- and Community-Level Interaction Insights into Carbon Utilization and Element Cycling Functions of Hydrothermarchaeota in Hydrothermal Sediment.</title>
        <authorList>
            <person name="Zhou Z."/>
            <person name="Liu Y."/>
            <person name="Xu W."/>
            <person name="Pan J."/>
            <person name="Luo Z.H."/>
            <person name="Li M."/>
        </authorList>
    </citation>
    <scope>NUCLEOTIDE SEQUENCE [LARGE SCALE GENOMIC DNA]</scope>
    <source>
        <strain evidence="2">SpSt-1084</strain>
    </source>
</reference>
<organism evidence="2">
    <name type="scientific">Caldiarchaeum subterraneum</name>
    <dbReference type="NCBI Taxonomy" id="311458"/>
    <lineage>
        <taxon>Archaea</taxon>
        <taxon>Nitrososphaerota</taxon>
        <taxon>Candidatus Caldarchaeales</taxon>
        <taxon>Candidatus Caldarchaeaceae</taxon>
        <taxon>Candidatus Caldarchaeum</taxon>
    </lineage>
</organism>
<keyword evidence="1" id="KW-0472">Membrane</keyword>
<gene>
    <name evidence="2" type="ORF">ENM42_03420</name>
</gene>
<accession>A0A7C5Y8K2</accession>
<keyword evidence="1" id="KW-0812">Transmembrane</keyword>
<protein>
    <submittedName>
        <fullName evidence="2">Uncharacterized protein</fullName>
    </submittedName>
</protein>
<evidence type="ECO:0000313" key="2">
    <source>
        <dbReference type="EMBL" id="HHR40860.1"/>
    </source>
</evidence>
<sequence length="143" mass="16256">MPNPIIYLFFIAPPIAAAFLTPRRKSSPLPPMLFLKAPAILSLFYNRFATVVIFAPILLLWPWMPYLRKRLSKSVLLFAGLSMFILLLASFGERILLGHLITWYVLLGVAYGQFHSFGKMLTAMTGAAMLYLLRHYIVHNPES</sequence>
<evidence type="ECO:0000256" key="1">
    <source>
        <dbReference type="SAM" id="Phobius"/>
    </source>
</evidence>
<feature type="transmembrane region" description="Helical" evidence="1">
    <location>
        <begin position="6"/>
        <end position="22"/>
    </location>
</feature>
<feature type="transmembrane region" description="Helical" evidence="1">
    <location>
        <begin position="43"/>
        <end position="64"/>
    </location>
</feature>
<dbReference type="EMBL" id="DRXS01000187">
    <property type="protein sequence ID" value="HHR40860.1"/>
    <property type="molecule type" value="Genomic_DNA"/>
</dbReference>
<dbReference type="AlphaFoldDB" id="A0A7C5Y8K2"/>
<feature type="transmembrane region" description="Helical" evidence="1">
    <location>
        <begin position="96"/>
        <end position="114"/>
    </location>
</feature>
<keyword evidence="1" id="KW-1133">Transmembrane helix</keyword>
<comment type="caution">
    <text evidence="2">The sequence shown here is derived from an EMBL/GenBank/DDBJ whole genome shotgun (WGS) entry which is preliminary data.</text>
</comment>